<evidence type="ECO:0000259" key="8">
    <source>
        <dbReference type="Pfam" id="PF02687"/>
    </source>
</evidence>
<feature type="transmembrane region" description="Helical" evidence="7">
    <location>
        <begin position="745"/>
        <end position="772"/>
    </location>
</feature>
<evidence type="ECO:0000256" key="5">
    <source>
        <dbReference type="ARBA" id="ARBA00022989"/>
    </source>
</evidence>
<evidence type="ECO:0000256" key="4">
    <source>
        <dbReference type="ARBA" id="ARBA00022692"/>
    </source>
</evidence>
<keyword evidence="6 7" id="KW-0472">Membrane</keyword>
<feature type="transmembrane region" description="Helical" evidence="7">
    <location>
        <begin position="358"/>
        <end position="380"/>
    </location>
</feature>
<keyword evidence="4 7" id="KW-0812">Transmembrane</keyword>
<dbReference type="GO" id="GO:0098797">
    <property type="term" value="C:plasma membrane protein complex"/>
    <property type="evidence" value="ECO:0007669"/>
    <property type="project" value="TreeGrafter"/>
</dbReference>
<dbReference type="PANTHER" id="PTHR30489:SF0">
    <property type="entry name" value="LIPOPROTEIN-RELEASING SYSTEM TRANSMEMBRANE PROTEIN LOLE"/>
    <property type="match status" value="1"/>
</dbReference>
<gene>
    <name evidence="9" type="ORF">DEM34_14345</name>
</gene>
<comment type="caution">
    <text evidence="9">The sequence shown here is derived from an EMBL/GenBank/DDBJ whole genome shotgun (WGS) entry which is preliminary data.</text>
</comment>
<evidence type="ECO:0000256" key="3">
    <source>
        <dbReference type="ARBA" id="ARBA00022475"/>
    </source>
</evidence>
<evidence type="ECO:0000256" key="2">
    <source>
        <dbReference type="ARBA" id="ARBA00005236"/>
    </source>
</evidence>
<name>A0A2U2MY05_9GAMM</name>
<organism evidence="9 10">
    <name type="scientific">Sediminicurvatus halobius</name>
    <dbReference type="NCBI Taxonomy" id="2182432"/>
    <lineage>
        <taxon>Bacteria</taxon>
        <taxon>Pseudomonadati</taxon>
        <taxon>Pseudomonadota</taxon>
        <taxon>Gammaproteobacteria</taxon>
        <taxon>Chromatiales</taxon>
        <taxon>Ectothiorhodospiraceae</taxon>
        <taxon>Sediminicurvatus</taxon>
    </lineage>
</organism>
<feature type="transmembrane region" description="Helical" evidence="7">
    <location>
        <begin position="319"/>
        <end position="338"/>
    </location>
</feature>
<keyword evidence="5 7" id="KW-1133">Transmembrane helix</keyword>
<feature type="transmembrane region" description="Helical" evidence="7">
    <location>
        <begin position="657"/>
        <end position="685"/>
    </location>
</feature>
<dbReference type="Pfam" id="PF02687">
    <property type="entry name" value="FtsX"/>
    <property type="match status" value="2"/>
</dbReference>
<proteinExistence type="inferred from homology"/>
<dbReference type="PANTHER" id="PTHR30489">
    <property type="entry name" value="LIPOPROTEIN-RELEASING SYSTEM TRANSMEMBRANE PROTEIN LOLE"/>
    <property type="match status" value="1"/>
</dbReference>
<accession>A0A2U2MY05</accession>
<protein>
    <submittedName>
        <fullName evidence="9">ABC transporter permease</fullName>
    </submittedName>
</protein>
<evidence type="ECO:0000256" key="1">
    <source>
        <dbReference type="ARBA" id="ARBA00004651"/>
    </source>
</evidence>
<dbReference type="RefSeq" id="WP_109679515.1">
    <property type="nucleotide sequence ID" value="NZ_CP086615.1"/>
</dbReference>
<comment type="similarity">
    <text evidence="2">Belongs to the ABC-4 integral membrane protein family. LolC/E subfamily.</text>
</comment>
<evidence type="ECO:0000313" key="9">
    <source>
        <dbReference type="EMBL" id="PWG61905.1"/>
    </source>
</evidence>
<dbReference type="Proteomes" id="UP000245474">
    <property type="component" value="Unassembled WGS sequence"/>
</dbReference>
<reference evidence="9 10" key="1">
    <citation type="submission" date="2018-05" db="EMBL/GenBank/DDBJ databases">
        <title>Spiribacter halobius sp. nov., a moderately halophilic bacterium isolated from marine solar saltern.</title>
        <authorList>
            <person name="Zheng W.-S."/>
            <person name="Lu D.-C."/>
            <person name="Du Z.-J."/>
        </authorList>
    </citation>
    <scope>NUCLEOTIDE SEQUENCE [LARGE SCALE GENOMIC DNA]</scope>
    <source>
        <strain evidence="9 10">E85</strain>
    </source>
</reference>
<feature type="domain" description="ABC3 transporter permease C-terminal" evidence="8">
    <location>
        <begin position="271"/>
        <end position="391"/>
    </location>
</feature>
<feature type="domain" description="ABC3 transporter permease C-terminal" evidence="8">
    <location>
        <begin position="664"/>
        <end position="779"/>
    </location>
</feature>
<evidence type="ECO:0000313" key="10">
    <source>
        <dbReference type="Proteomes" id="UP000245474"/>
    </source>
</evidence>
<feature type="transmembrane region" description="Helical" evidence="7">
    <location>
        <begin position="267"/>
        <end position="288"/>
    </location>
</feature>
<evidence type="ECO:0000256" key="6">
    <source>
        <dbReference type="ARBA" id="ARBA00023136"/>
    </source>
</evidence>
<feature type="transmembrane region" description="Helical" evidence="7">
    <location>
        <begin position="436"/>
        <end position="456"/>
    </location>
</feature>
<keyword evidence="3" id="KW-1003">Cell membrane</keyword>
<dbReference type="EMBL" id="QFFI01000025">
    <property type="protein sequence ID" value="PWG61905.1"/>
    <property type="molecule type" value="Genomic_DNA"/>
</dbReference>
<feature type="transmembrane region" description="Helical" evidence="7">
    <location>
        <begin position="21"/>
        <end position="46"/>
    </location>
</feature>
<dbReference type="GO" id="GO:0044874">
    <property type="term" value="P:lipoprotein localization to outer membrane"/>
    <property type="evidence" value="ECO:0007669"/>
    <property type="project" value="TreeGrafter"/>
</dbReference>
<keyword evidence="10" id="KW-1185">Reference proteome</keyword>
<dbReference type="InterPro" id="IPR051447">
    <property type="entry name" value="Lipoprotein-release_system"/>
</dbReference>
<evidence type="ECO:0000256" key="7">
    <source>
        <dbReference type="SAM" id="Phobius"/>
    </source>
</evidence>
<dbReference type="InterPro" id="IPR003838">
    <property type="entry name" value="ABC3_permease_C"/>
</dbReference>
<dbReference type="OrthoDB" id="5137249at2"/>
<sequence>MSLSALHRKLLRDLWRMRGQAIAVALVVAAGVATLVMLSATVGMLGQSRDAFFAEQRLADVFVELERAPRSVLARLAEISGVERVEGRIRAVAKLEIEGFREPVSAEVLSLPADGTGRLNRLRVMSGRAPGSERSDEAIVSVPFARAHGFRPGAHLGMILNGRRQRLTITGLGVAPEYVIQVSPGSLVPDPRRHGVLWMPERALADAYDMNGAFNSAALALGHDAPVPRVIAAVDRVLRPYGGGGAYPRTEQLSYQAVTDEIRALRVVGGVFMVVFLSVTAFLLNVVISRVVHGQREQIALLKAFGYSNLAVGLHYGELIAGVVLVGALIGAPPGWWLTGQLAGLYARFYHFPELLGGMPLAETLAATGLMLAAGLLGALRAIRAAVRLPPAEAMRPEAPRLYRRSLVERLGLQRWMGQPTRMVARHIERAPLRSGVTLLGVALATGTMLLTSFMGDSFFHVVQERFERAQHQDLSVSLIDERGRSVLHALAATPGVLYAEGIRQVPVRLLGPGGSERTVIQARDPDARLSRLIDRDGREVPLPPRGIVLTDFLATRLGVSVGDRVALEPLQRALPVRTVPVVATVGEYLGMSGYMSLEAINRLLGDGPVVTGAVLRIDRSLADDVLAALRDSPVVTGVGDRLLEIENFYSERAATLLFTTFITGLLAGAIALGVVYNSATITLMERGRELASLRVLGFTRHEVAYILLGELAVLVLLAIPVGMLVGFGLCHVLAAAMWDQNYRLPVVVLADTYTLAAAVILGTAVVSGLLVRRRLGRLDLIAVLKTRE</sequence>
<comment type="subcellular location">
    <subcellularLocation>
        <location evidence="1">Cell membrane</location>
        <topology evidence="1">Multi-pass membrane protein</topology>
    </subcellularLocation>
</comment>
<feature type="transmembrane region" description="Helical" evidence="7">
    <location>
        <begin position="706"/>
        <end position="739"/>
    </location>
</feature>
<dbReference type="AlphaFoldDB" id="A0A2U2MY05"/>